<keyword evidence="1" id="KW-0732">Signal</keyword>
<dbReference type="PANTHER" id="PTHR36933">
    <property type="entry name" value="SLL0788 PROTEIN"/>
    <property type="match status" value="1"/>
</dbReference>
<dbReference type="InterPro" id="IPR012347">
    <property type="entry name" value="Ferritin-like"/>
</dbReference>
<evidence type="ECO:0000256" key="1">
    <source>
        <dbReference type="SAM" id="SignalP"/>
    </source>
</evidence>
<dbReference type="Pfam" id="PF03713">
    <property type="entry name" value="DUF305"/>
    <property type="match status" value="1"/>
</dbReference>
<sequence length="197" mass="20608">MSRRRGIPLLGAVGLAGVLALTGCATSATEAGGGHDGHGSASEAPAEASAADVMFAQMMIPHHEQALEMSAIVLAKPGLAPEVAELAEEIQAAQGPEIAQLEQWLEEWGEPREMPEGHGHEMDGMLSDDELAALESADAETASTLFLEQMIAHHEGAVAMAEEELEAGTHEGALELAQAIVDTQTAEIERMRELLAG</sequence>
<organism evidence="3">
    <name type="scientific">Agromyces sp. G08B096</name>
    <dbReference type="NCBI Taxonomy" id="3156399"/>
    <lineage>
        <taxon>Bacteria</taxon>
        <taxon>Bacillati</taxon>
        <taxon>Actinomycetota</taxon>
        <taxon>Actinomycetes</taxon>
        <taxon>Micrococcales</taxon>
        <taxon>Microbacteriaceae</taxon>
        <taxon>Agromyces</taxon>
    </lineage>
</organism>
<proteinExistence type="predicted"/>
<name>A0AAU7W8H4_9MICO</name>
<dbReference type="Gene3D" id="1.20.1260.10">
    <property type="match status" value="1"/>
</dbReference>
<dbReference type="InterPro" id="IPR005183">
    <property type="entry name" value="DUF305_CopM-like"/>
</dbReference>
<feature type="chain" id="PRO_5043313734" evidence="1">
    <location>
        <begin position="28"/>
        <end position="197"/>
    </location>
</feature>
<dbReference type="AlphaFoldDB" id="A0AAU7W8H4"/>
<protein>
    <submittedName>
        <fullName evidence="3">DUF305 domain-containing protein</fullName>
    </submittedName>
</protein>
<evidence type="ECO:0000259" key="2">
    <source>
        <dbReference type="Pfam" id="PF03713"/>
    </source>
</evidence>
<dbReference type="PROSITE" id="PS51257">
    <property type="entry name" value="PROKAR_LIPOPROTEIN"/>
    <property type="match status" value="1"/>
</dbReference>
<evidence type="ECO:0000313" key="3">
    <source>
        <dbReference type="EMBL" id="XBX82729.1"/>
    </source>
</evidence>
<accession>A0AAU7W8H4</accession>
<feature type="domain" description="DUF305" evidence="2">
    <location>
        <begin position="52"/>
        <end position="195"/>
    </location>
</feature>
<dbReference type="PANTHER" id="PTHR36933:SF1">
    <property type="entry name" value="SLL0788 PROTEIN"/>
    <property type="match status" value="1"/>
</dbReference>
<dbReference type="RefSeq" id="WP_350348745.1">
    <property type="nucleotide sequence ID" value="NZ_CP158374.1"/>
</dbReference>
<reference evidence="3" key="1">
    <citation type="submission" date="2024-05" db="EMBL/GenBank/DDBJ databases">
        <authorList>
            <person name="Yu L."/>
        </authorList>
    </citation>
    <scope>NUCLEOTIDE SEQUENCE</scope>
    <source>
        <strain evidence="3">G08B096</strain>
    </source>
</reference>
<gene>
    <name evidence="3" type="ORF">ABIQ69_02085</name>
</gene>
<feature type="signal peptide" evidence="1">
    <location>
        <begin position="1"/>
        <end position="27"/>
    </location>
</feature>
<dbReference type="EMBL" id="CP158374">
    <property type="protein sequence ID" value="XBX82729.1"/>
    <property type="molecule type" value="Genomic_DNA"/>
</dbReference>